<dbReference type="InParanoid" id="A0A2H3D924"/>
<keyword evidence="2" id="KW-0732">Signal</keyword>
<dbReference type="Pfam" id="PF18759">
    <property type="entry name" value="Plavaka"/>
    <property type="match status" value="1"/>
</dbReference>
<sequence>MTALSLWIILMLVPRLKVLEKAKLCLKGLEERSRSEEKRVSQADIDRFAKLGVVQFQHSMLSTSLTIQKQIQEKVEPLFKDKCTFLSKINELPSALGTEWKCEEFELVGNVLDKDGTPMVQTIELWKHDPVACIKELMQDPQFAKHMCYAPEKMYTDEGMKHQAFDEMATGKW</sequence>
<feature type="coiled-coil region" evidence="1">
    <location>
        <begin position="19"/>
        <end position="46"/>
    </location>
</feature>
<gene>
    <name evidence="3" type="ORF">ARMGADRAFT_1032586</name>
</gene>
<evidence type="ECO:0000256" key="2">
    <source>
        <dbReference type="SAM" id="SignalP"/>
    </source>
</evidence>
<evidence type="ECO:0000256" key="1">
    <source>
        <dbReference type="SAM" id="Coils"/>
    </source>
</evidence>
<name>A0A2H3D924_ARMGA</name>
<evidence type="ECO:0000313" key="4">
    <source>
        <dbReference type="Proteomes" id="UP000217790"/>
    </source>
</evidence>
<dbReference type="OrthoDB" id="2688393at2759"/>
<feature type="signal peptide" evidence="2">
    <location>
        <begin position="1"/>
        <end position="18"/>
    </location>
</feature>
<dbReference type="InterPro" id="IPR041078">
    <property type="entry name" value="Plavaka"/>
</dbReference>
<protein>
    <submittedName>
        <fullName evidence="3">Uncharacterized protein</fullName>
    </submittedName>
</protein>
<dbReference type="EMBL" id="KZ293665">
    <property type="protein sequence ID" value="PBK90600.1"/>
    <property type="molecule type" value="Genomic_DNA"/>
</dbReference>
<reference evidence="4" key="1">
    <citation type="journal article" date="2017" name="Nat. Ecol. Evol.">
        <title>Genome expansion and lineage-specific genetic innovations in the forest pathogenic fungi Armillaria.</title>
        <authorList>
            <person name="Sipos G."/>
            <person name="Prasanna A.N."/>
            <person name="Walter M.C."/>
            <person name="O'Connor E."/>
            <person name="Balint B."/>
            <person name="Krizsan K."/>
            <person name="Kiss B."/>
            <person name="Hess J."/>
            <person name="Varga T."/>
            <person name="Slot J."/>
            <person name="Riley R."/>
            <person name="Boka B."/>
            <person name="Rigling D."/>
            <person name="Barry K."/>
            <person name="Lee J."/>
            <person name="Mihaltcheva S."/>
            <person name="LaButti K."/>
            <person name="Lipzen A."/>
            <person name="Waldron R."/>
            <person name="Moloney N.M."/>
            <person name="Sperisen C."/>
            <person name="Kredics L."/>
            <person name="Vagvoelgyi C."/>
            <person name="Patrignani A."/>
            <person name="Fitzpatrick D."/>
            <person name="Nagy I."/>
            <person name="Doyle S."/>
            <person name="Anderson J.B."/>
            <person name="Grigoriev I.V."/>
            <person name="Gueldener U."/>
            <person name="Muensterkoetter M."/>
            <person name="Nagy L.G."/>
        </authorList>
    </citation>
    <scope>NUCLEOTIDE SEQUENCE [LARGE SCALE GENOMIC DNA]</scope>
    <source>
        <strain evidence="4">Ar21-2</strain>
    </source>
</reference>
<accession>A0A2H3D924</accession>
<dbReference type="Proteomes" id="UP000217790">
    <property type="component" value="Unassembled WGS sequence"/>
</dbReference>
<feature type="chain" id="PRO_5013924323" evidence="2">
    <location>
        <begin position="19"/>
        <end position="173"/>
    </location>
</feature>
<keyword evidence="4" id="KW-1185">Reference proteome</keyword>
<proteinExistence type="predicted"/>
<organism evidence="3 4">
    <name type="scientific">Armillaria gallica</name>
    <name type="common">Bulbous honey fungus</name>
    <name type="synonym">Armillaria bulbosa</name>
    <dbReference type="NCBI Taxonomy" id="47427"/>
    <lineage>
        <taxon>Eukaryota</taxon>
        <taxon>Fungi</taxon>
        <taxon>Dikarya</taxon>
        <taxon>Basidiomycota</taxon>
        <taxon>Agaricomycotina</taxon>
        <taxon>Agaricomycetes</taxon>
        <taxon>Agaricomycetidae</taxon>
        <taxon>Agaricales</taxon>
        <taxon>Marasmiineae</taxon>
        <taxon>Physalacriaceae</taxon>
        <taxon>Armillaria</taxon>
    </lineage>
</organism>
<keyword evidence="1" id="KW-0175">Coiled coil</keyword>
<dbReference type="STRING" id="47427.A0A2H3D924"/>
<dbReference type="AlphaFoldDB" id="A0A2H3D924"/>
<evidence type="ECO:0000313" key="3">
    <source>
        <dbReference type="EMBL" id="PBK90600.1"/>
    </source>
</evidence>